<keyword evidence="10" id="KW-0186">Copper</keyword>
<keyword evidence="17" id="KW-1185">Reference proteome</keyword>
<dbReference type="PRINTS" id="PR00119">
    <property type="entry name" value="CATATPASE"/>
</dbReference>
<dbReference type="PANTHER" id="PTHR46594">
    <property type="entry name" value="P-TYPE CATION-TRANSPORTING ATPASE"/>
    <property type="match status" value="1"/>
</dbReference>
<dbReference type="FunFam" id="2.70.150.10:FF:000002">
    <property type="entry name" value="Copper-transporting ATPase 1, putative"/>
    <property type="match status" value="1"/>
</dbReference>
<protein>
    <recommendedName>
        <fullName evidence="14">HMA domain-containing protein</fullName>
    </recommendedName>
</protein>
<comment type="similarity">
    <text evidence="2 13">Belongs to the cation transport ATPase (P-type) (TC 3.A.3) family. Type IB subfamily.</text>
</comment>
<feature type="domain" description="HMA" evidence="14">
    <location>
        <begin position="134"/>
        <end position="200"/>
    </location>
</feature>
<keyword evidence="11" id="KW-0406">Ion transport</keyword>
<feature type="transmembrane region" description="Helical" evidence="13">
    <location>
        <begin position="304"/>
        <end position="327"/>
    </location>
</feature>
<dbReference type="Pfam" id="PF00403">
    <property type="entry name" value="HMA"/>
    <property type="match status" value="2"/>
</dbReference>
<dbReference type="AlphaFoldDB" id="A0A8T1PCT8"/>
<dbReference type="CDD" id="cd02094">
    <property type="entry name" value="P-type_ATPase_Cu-like"/>
    <property type="match status" value="1"/>
</dbReference>
<feature type="transmembrane region" description="Helical" evidence="13">
    <location>
        <begin position="937"/>
        <end position="960"/>
    </location>
</feature>
<dbReference type="SUPFAM" id="SSF81653">
    <property type="entry name" value="Calcium ATPase, transduction domain A"/>
    <property type="match status" value="1"/>
</dbReference>
<dbReference type="NCBIfam" id="TIGR01525">
    <property type="entry name" value="ATPase-IB_hvy"/>
    <property type="match status" value="1"/>
</dbReference>
<dbReference type="CDD" id="cd00371">
    <property type="entry name" value="HMA"/>
    <property type="match status" value="2"/>
</dbReference>
<evidence type="ECO:0000256" key="12">
    <source>
        <dbReference type="ARBA" id="ARBA00023136"/>
    </source>
</evidence>
<dbReference type="InterPro" id="IPR018303">
    <property type="entry name" value="ATPase_P-typ_P_site"/>
</dbReference>
<dbReference type="Gene3D" id="3.40.50.1000">
    <property type="entry name" value="HAD superfamily/HAD-like"/>
    <property type="match status" value="1"/>
</dbReference>
<keyword evidence="7" id="KW-0187">Copper transport</keyword>
<name>A0A8T1PCT8_CARIL</name>
<dbReference type="InterPro" id="IPR036163">
    <property type="entry name" value="HMA_dom_sf"/>
</dbReference>
<evidence type="ECO:0000256" key="4">
    <source>
        <dbReference type="ARBA" id="ARBA00022692"/>
    </source>
</evidence>
<evidence type="ECO:0000256" key="9">
    <source>
        <dbReference type="ARBA" id="ARBA00022989"/>
    </source>
</evidence>
<dbReference type="InterPro" id="IPR023298">
    <property type="entry name" value="ATPase_P-typ_TM_dom_sf"/>
</dbReference>
<evidence type="ECO:0000256" key="13">
    <source>
        <dbReference type="RuleBase" id="RU362081"/>
    </source>
</evidence>
<dbReference type="InterPro" id="IPR023299">
    <property type="entry name" value="ATPase_P-typ_cyto_dom_N"/>
</dbReference>
<evidence type="ECO:0000256" key="1">
    <source>
        <dbReference type="ARBA" id="ARBA00004370"/>
    </source>
</evidence>
<evidence type="ECO:0000256" key="7">
    <source>
        <dbReference type="ARBA" id="ARBA00022796"/>
    </source>
</evidence>
<evidence type="ECO:0000256" key="11">
    <source>
        <dbReference type="ARBA" id="ARBA00023065"/>
    </source>
</evidence>
<accession>A0A8T1PCT8</accession>
<evidence type="ECO:0000256" key="3">
    <source>
        <dbReference type="ARBA" id="ARBA00022448"/>
    </source>
</evidence>
<feature type="transmembrane region" description="Helical" evidence="13">
    <location>
        <begin position="966"/>
        <end position="986"/>
    </location>
</feature>
<dbReference type="InterPro" id="IPR044492">
    <property type="entry name" value="P_typ_ATPase_HD_dom"/>
</dbReference>
<dbReference type="EMBL" id="CM031834">
    <property type="protein sequence ID" value="KAG6691372.1"/>
    <property type="molecule type" value="Genomic_DNA"/>
</dbReference>
<dbReference type="InterPro" id="IPR036412">
    <property type="entry name" value="HAD-like_sf"/>
</dbReference>
<feature type="transmembrane region" description="Helical" evidence="13">
    <location>
        <begin position="599"/>
        <end position="622"/>
    </location>
</feature>
<dbReference type="SUPFAM" id="SSF55008">
    <property type="entry name" value="HMA, heavy metal-associated domain"/>
    <property type="match status" value="3"/>
</dbReference>
<feature type="domain" description="HMA" evidence="14">
    <location>
        <begin position="52"/>
        <end position="118"/>
    </location>
</feature>
<dbReference type="GO" id="GO:0019829">
    <property type="term" value="F:ATPase-coupled monoatomic cation transmembrane transporter activity"/>
    <property type="evidence" value="ECO:0007669"/>
    <property type="project" value="InterPro"/>
</dbReference>
<dbReference type="InterPro" id="IPR023214">
    <property type="entry name" value="HAD_sf"/>
</dbReference>
<dbReference type="GO" id="GO:0016020">
    <property type="term" value="C:membrane"/>
    <property type="evidence" value="ECO:0007669"/>
    <property type="project" value="UniProtKB-SubCell"/>
</dbReference>
<evidence type="ECO:0000313" key="15">
    <source>
        <dbReference type="EMBL" id="KAG6638867.1"/>
    </source>
</evidence>
<dbReference type="Gene3D" id="3.30.70.100">
    <property type="match status" value="2"/>
</dbReference>
<dbReference type="InterPro" id="IPR017969">
    <property type="entry name" value="Heavy-metal-associated_CS"/>
</dbReference>
<reference evidence="15" key="1">
    <citation type="submission" date="2020-12" db="EMBL/GenBank/DDBJ databases">
        <title>WGS assembly of Carya illinoinensis cv. Pawnee.</title>
        <authorList>
            <person name="Platts A."/>
            <person name="Shu S."/>
            <person name="Wright S."/>
            <person name="Barry K."/>
            <person name="Edger P."/>
            <person name="Pires J.C."/>
            <person name="Schmutz J."/>
        </authorList>
    </citation>
    <scope>NUCLEOTIDE SEQUENCE</scope>
    <source>
        <tissue evidence="15">Leaf</tissue>
    </source>
</reference>
<dbReference type="PROSITE" id="PS01047">
    <property type="entry name" value="HMA_1"/>
    <property type="match status" value="2"/>
</dbReference>
<dbReference type="PRINTS" id="PR00942">
    <property type="entry name" value="CUATPASEI"/>
</dbReference>
<dbReference type="EMBL" id="CM031818">
    <property type="protein sequence ID" value="KAG6638867.1"/>
    <property type="molecule type" value="Genomic_DNA"/>
</dbReference>
<dbReference type="GO" id="GO:0005507">
    <property type="term" value="F:copper ion binding"/>
    <property type="evidence" value="ECO:0007669"/>
    <property type="project" value="InterPro"/>
</dbReference>
<dbReference type="SFLD" id="SFLDS00003">
    <property type="entry name" value="Haloacid_Dehalogenase"/>
    <property type="match status" value="1"/>
</dbReference>
<dbReference type="InterPro" id="IPR001757">
    <property type="entry name" value="P_typ_ATPase"/>
</dbReference>
<dbReference type="NCBIfam" id="TIGR01494">
    <property type="entry name" value="ATPase_P-type"/>
    <property type="match status" value="2"/>
</dbReference>
<dbReference type="FunFam" id="3.40.50.1000:FF:000031">
    <property type="entry name" value="Probable copper-transporting ATPase HMA5"/>
    <property type="match status" value="1"/>
</dbReference>
<dbReference type="OrthoDB" id="432719at2759"/>
<dbReference type="GO" id="GO:0005524">
    <property type="term" value="F:ATP binding"/>
    <property type="evidence" value="ECO:0007669"/>
    <property type="project" value="UniProtKB-UniRule"/>
</dbReference>
<dbReference type="Proteomes" id="UP000811609">
    <property type="component" value="Chromosome 10"/>
</dbReference>
<evidence type="ECO:0000256" key="5">
    <source>
        <dbReference type="ARBA" id="ARBA00022723"/>
    </source>
</evidence>
<dbReference type="InterPro" id="IPR006122">
    <property type="entry name" value="HMA_Cu_ion-bd"/>
</dbReference>
<dbReference type="NCBIfam" id="TIGR00003">
    <property type="entry name" value="copper ion binding protein"/>
    <property type="match status" value="2"/>
</dbReference>
<evidence type="ECO:0000256" key="8">
    <source>
        <dbReference type="ARBA" id="ARBA00022967"/>
    </source>
</evidence>
<dbReference type="PROSITE" id="PS50846">
    <property type="entry name" value="HMA_2"/>
    <property type="match status" value="3"/>
</dbReference>
<keyword evidence="5 13" id="KW-0479">Metal-binding</keyword>
<dbReference type="InterPro" id="IPR008250">
    <property type="entry name" value="ATPase_P-typ_transduc_dom_A_sf"/>
</dbReference>
<feature type="transmembrane region" description="Helical" evidence="13">
    <location>
        <begin position="373"/>
        <end position="395"/>
    </location>
</feature>
<keyword evidence="3" id="KW-0813">Transport</keyword>
<evidence type="ECO:0000256" key="10">
    <source>
        <dbReference type="ARBA" id="ARBA00023008"/>
    </source>
</evidence>
<dbReference type="Gene3D" id="3.40.1110.10">
    <property type="entry name" value="Calcium-transporting ATPase, cytoplasmic domain N"/>
    <property type="match status" value="2"/>
</dbReference>
<keyword evidence="8" id="KW-1278">Translocase</keyword>
<evidence type="ECO:0000313" key="17">
    <source>
        <dbReference type="Proteomes" id="UP000811609"/>
    </source>
</evidence>
<keyword evidence="12 13" id="KW-0472">Membrane</keyword>
<evidence type="ECO:0000313" key="16">
    <source>
        <dbReference type="EMBL" id="KAG6691372.1"/>
    </source>
</evidence>
<dbReference type="Pfam" id="PF00122">
    <property type="entry name" value="E1-E2_ATPase"/>
    <property type="match status" value="1"/>
</dbReference>
<dbReference type="FunFam" id="3.40.1110.10:FF:000056">
    <property type="entry name" value="Copper-exporting P-type ATPase"/>
    <property type="match status" value="1"/>
</dbReference>
<gene>
    <name evidence="15" type="ORF">CIPAW_10G062500</name>
    <name evidence="16" type="ORF">I3842_10G062000</name>
</gene>
<dbReference type="FunFam" id="3.30.70.100:FF:000005">
    <property type="entry name" value="Copper-exporting P-type ATPase A"/>
    <property type="match status" value="2"/>
</dbReference>
<comment type="subcellular location">
    <subcellularLocation>
        <location evidence="1 13">Membrane</location>
    </subcellularLocation>
</comment>
<dbReference type="PROSITE" id="PS00154">
    <property type="entry name" value="ATPASE_E1_E2"/>
    <property type="match status" value="1"/>
</dbReference>
<dbReference type="InterPro" id="IPR006121">
    <property type="entry name" value="HMA_dom"/>
</dbReference>
<organism evidence="15 17">
    <name type="scientific">Carya illinoinensis</name>
    <name type="common">Pecan</name>
    <dbReference type="NCBI Taxonomy" id="32201"/>
    <lineage>
        <taxon>Eukaryota</taxon>
        <taxon>Viridiplantae</taxon>
        <taxon>Streptophyta</taxon>
        <taxon>Embryophyta</taxon>
        <taxon>Tracheophyta</taxon>
        <taxon>Spermatophyta</taxon>
        <taxon>Magnoliopsida</taxon>
        <taxon>eudicotyledons</taxon>
        <taxon>Gunneridae</taxon>
        <taxon>Pentapetalae</taxon>
        <taxon>rosids</taxon>
        <taxon>fabids</taxon>
        <taxon>Fagales</taxon>
        <taxon>Juglandaceae</taxon>
        <taxon>Carya</taxon>
    </lineage>
</organism>
<evidence type="ECO:0000256" key="2">
    <source>
        <dbReference type="ARBA" id="ARBA00006024"/>
    </source>
</evidence>
<dbReference type="Proteomes" id="UP000811246">
    <property type="component" value="Chromosome 10"/>
</dbReference>
<keyword evidence="9 13" id="KW-1133">Transmembrane helix</keyword>
<evidence type="ECO:0000256" key="6">
    <source>
        <dbReference type="ARBA" id="ARBA00022737"/>
    </source>
</evidence>
<feature type="domain" description="HMA" evidence="14">
    <location>
        <begin position="208"/>
        <end position="274"/>
    </location>
</feature>
<dbReference type="Gene3D" id="2.70.150.10">
    <property type="entry name" value="Calcium-transporting ATPase, cytoplasmic transduction domain A"/>
    <property type="match status" value="1"/>
</dbReference>
<proteinExistence type="inferred from homology"/>
<keyword evidence="13" id="KW-0067">ATP-binding</keyword>
<comment type="caution">
    <text evidence="15">The sequence shown here is derived from an EMBL/GenBank/DDBJ whole genome shotgun (WGS) entry which is preliminary data.</text>
</comment>
<keyword evidence="4 13" id="KW-0812">Transmembrane</keyword>
<sequence length="1003" mass="107521">MASSLRDLQLTQVAGDGGRIVAGKYSDELEDVRLLDSYEDDNSFTRIEAGMRRVQVGVSGMTCAACSNSVEAALKSVNGVLMASVALLQNKADVVFDPMLIKDEDIKNAIEDAGFEAEILPEPSTFGTKPQGTLLGQFTIGGMTCAACVNSVEGILRNLHGVKKAVVALATSLGEVEYDPTVISKDDIVNAIEDAGFEASLVQSSEQDKIILGVTGIYNEMDVQLLEGILSHFKGVRQFHFERISKEVEVVFDPEVVSSRSLVDGIEGGSNGMFKLNVKSPYARMTSKDVEEASKMFQLFTSSLFLSIPVFLIRVVCPHIPMVYSLLLWRCGPFQMGDWLKWALVSLVQFVVGKRFYIAAARALRNGSTNMDVLVALGTSASYFYSVYALLYGAVTGFWSPTYFETSAMLITFVLLGKYLECLAKGKTSDAIKKLVELAPATAMLLVKDKGGKCIGEREIDALLIQPGDTLKVLPGAKVPADGVVVWGSSYVNESMVTGESIPVLKEANSLVIGGTINLHGALNIQATKVGGDAVLSQIISLVETAQMSKAPIQKFADFVASIFVPTVVAMALLTLLGWYIAGALGAYPERWLPENGNYFVFALMFSISVVVIACPCALGLATPTAVMVATGVGANNGVLIKGGDALERAQKIEYVIFDKTGTLTQGKATVTTARVFVGMDLGEFLRLVASAEASSEHPLAKAIVEYARHFHFFDEPSAIKDAENNSKESISGWLFDVSEFYALPGRGVHCFINGKRIVVGNRKLITESGMAITTDVENFVVELEESARTGILVAYDNSLIGVIGVADPLKREAAVVVEGLGKMGVRTVMVTGDNWRTARAVAKEVGIQDVRAEVMPAGKADVVRSFQKDGSIVAMVGDGINDSPALAAADVGMAIGAGTDIAIEAADYVLMRNNLEDVITAIDISRKTFARIRLNYMFAMGYNVVAIPIAAGVFFPSLGIMLPPWAAGACMALSSVSVVCSSLLLRRYKKPRLTTILEITVE</sequence>
<dbReference type="Pfam" id="PF00702">
    <property type="entry name" value="Hydrolase"/>
    <property type="match status" value="1"/>
</dbReference>
<dbReference type="InterPro" id="IPR059000">
    <property type="entry name" value="ATPase_P-type_domA"/>
</dbReference>
<dbReference type="SFLD" id="SFLDF00027">
    <property type="entry name" value="p-type_atpase"/>
    <property type="match status" value="1"/>
</dbReference>
<dbReference type="InterPro" id="IPR027256">
    <property type="entry name" value="P-typ_ATPase_IB"/>
</dbReference>
<dbReference type="GO" id="GO:0016887">
    <property type="term" value="F:ATP hydrolysis activity"/>
    <property type="evidence" value="ECO:0007669"/>
    <property type="project" value="InterPro"/>
</dbReference>
<dbReference type="PANTHER" id="PTHR46594:SF6">
    <property type="entry name" value="COPPER-TRANSPORTING ATPASE RAN1"/>
    <property type="match status" value="1"/>
</dbReference>
<dbReference type="SUPFAM" id="SSF81665">
    <property type="entry name" value="Calcium ATPase, transmembrane domain M"/>
    <property type="match status" value="1"/>
</dbReference>
<feature type="transmembrane region" description="Helical" evidence="13">
    <location>
        <begin position="556"/>
        <end position="579"/>
    </location>
</feature>
<feature type="transmembrane region" description="Helical" evidence="13">
    <location>
        <begin position="407"/>
        <end position="424"/>
    </location>
</feature>
<reference evidence="16" key="2">
    <citation type="submission" date="2021-01" db="EMBL/GenBank/DDBJ databases">
        <authorList>
            <person name="Lovell J.T."/>
            <person name="Bentley N."/>
            <person name="Bhattarai G."/>
            <person name="Jenkins J.W."/>
            <person name="Sreedasyam A."/>
            <person name="Alarcon Y."/>
            <person name="Bock C."/>
            <person name="Boston L."/>
            <person name="Carlson J."/>
            <person name="Cervantes K."/>
            <person name="Clermont K."/>
            <person name="Krom N."/>
            <person name="Kubenka K."/>
            <person name="Mamidi S."/>
            <person name="Mattison C."/>
            <person name="Monteros M."/>
            <person name="Pisani C."/>
            <person name="Plott C."/>
            <person name="Rajasekar S."/>
            <person name="Rhein H.S."/>
            <person name="Rohla C."/>
            <person name="Song M."/>
            <person name="Hilaire R.S."/>
            <person name="Shu S."/>
            <person name="Wells L."/>
            <person name="Wang X."/>
            <person name="Webber J."/>
            <person name="Heerema R.J."/>
            <person name="Klein P."/>
            <person name="Conner P."/>
            <person name="Grauke L."/>
            <person name="Grimwood J."/>
            <person name="Schmutz J."/>
            <person name="Randall J.J."/>
        </authorList>
    </citation>
    <scope>NUCLEOTIDE SEQUENCE</scope>
    <source>
        <tissue evidence="16">Leaf</tissue>
    </source>
</reference>
<dbReference type="SUPFAM" id="SSF56784">
    <property type="entry name" value="HAD-like"/>
    <property type="match status" value="1"/>
</dbReference>
<evidence type="ECO:0000259" key="14">
    <source>
        <dbReference type="PROSITE" id="PS50846"/>
    </source>
</evidence>
<keyword evidence="6" id="KW-0677">Repeat</keyword>
<keyword evidence="13" id="KW-0547">Nucleotide-binding</keyword>
<dbReference type="SFLD" id="SFLDG00002">
    <property type="entry name" value="C1.7:_P-type_atpase_like"/>
    <property type="match status" value="1"/>
</dbReference>
<dbReference type="GO" id="GO:0006825">
    <property type="term" value="P:copper ion transport"/>
    <property type="evidence" value="ECO:0007669"/>
    <property type="project" value="UniProtKB-KW"/>
</dbReference>